<dbReference type="InterPro" id="IPR012994">
    <property type="entry name" value="YbgT_YccB"/>
</dbReference>
<dbReference type="EMBL" id="AP021881">
    <property type="protein sequence ID" value="BBP01495.1"/>
    <property type="molecule type" value="Genomic_DNA"/>
</dbReference>
<reference evidence="2" key="1">
    <citation type="submission" date="2019-11" db="EMBL/GenBank/DDBJ databases">
        <title>Isolation and characterization of a novel species in the genus Sulfuriferula.</title>
        <authorList>
            <person name="Mochizuki J."/>
            <person name="Kojima H."/>
            <person name="Fukui M."/>
        </authorList>
    </citation>
    <scope>NUCLEOTIDE SEQUENCE [LARGE SCALE GENOMIC DNA]</scope>
    <source>
        <strain evidence="2">SGTM</strain>
    </source>
</reference>
<protein>
    <recommendedName>
        <fullName evidence="3">Cytochrome bd-I oxidase subunit CydX</fullName>
    </recommendedName>
</protein>
<dbReference type="RefSeq" id="WP_162085266.1">
    <property type="nucleotide sequence ID" value="NZ_AP021881.1"/>
</dbReference>
<dbReference type="Pfam" id="PF08173">
    <property type="entry name" value="YbgT_YccB"/>
    <property type="match status" value="1"/>
</dbReference>
<organism evidence="1 2">
    <name type="scientific">Sulfuriferula nivalis</name>
    <dbReference type="NCBI Taxonomy" id="2675298"/>
    <lineage>
        <taxon>Bacteria</taxon>
        <taxon>Pseudomonadati</taxon>
        <taxon>Pseudomonadota</taxon>
        <taxon>Betaproteobacteria</taxon>
        <taxon>Nitrosomonadales</taxon>
        <taxon>Sulfuricellaceae</taxon>
        <taxon>Sulfuriferula</taxon>
    </lineage>
</organism>
<evidence type="ECO:0008006" key="3">
    <source>
        <dbReference type="Google" id="ProtNLM"/>
    </source>
</evidence>
<sequence length="40" mass="4611">MWYFAWILGLTAAVLLAIVNAVYGENHELREEESRQSDKS</sequence>
<evidence type="ECO:0000313" key="1">
    <source>
        <dbReference type="EMBL" id="BBP01495.1"/>
    </source>
</evidence>
<evidence type="ECO:0000313" key="2">
    <source>
        <dbReference type="Proteomes" id="UP000463939"/>
    </source>
</evidence>
<keyword evidence="2" id="KW-1185">Reference proteome</keyword>
<dbReference type="Proteomes" id="UP000463939">
    <property type="component" value="Chromosome"/>
</dbReference>
<name>A0A809RJ18_9PROT</name>
<dbReference type="AlphaFoldDB" id="A0A809RJ18"/>
<dbReference type="NCBIfam" id="TIGR02106">
    <property type="entry name" value="cyd_oper_ybgT"/>
    <property type="match status" value="1"/>
</dbReference>
<accession>A0A809RJ18</accession>
<dbReference type="KEGG" id="sniv:SFSGTM_22030"/>
<proteinExistence type="predicted"/>
<dbReference type="InterPro" id="IPR011724">
    <property type="entry name" value="Cyd_oper_YbgT"/>
</dbReference>
<gene>
    <name evidence="1" type="ORF">SFSGTM_22030</name>
</gene>